<dbReference type="SUPFAM" id="SSF49354">
    <property type="entry name" value="PapD-like"/>
    <property type="match status" value="1"/>
</dbReference>
<reference evidence="2 3" key="1">
    <citation type="submission" date="2018-03" db="EMBL/GenBank/DDBJ databases">
        <authorList>
            <person name="Keele B.F."/>
        </authorList>
    </citation>
    <scope>NUCLEOTIDE SEQUENCE [LARGE SCALE GENOMIC DNA]</scope>
    <source>
        <strain evidence="2 3">D20</strain>
    </source>
</reference>
<gene>
    <name evidence="2" type="ORF">C8261_04980</name>
</gene>
<dbReference type="Gene3D" id="2.60.40.10">
    <property type="entry name" value="Immunoglobulins"/>
    <property type="match status" value="1"/>
</dbReference>
<dbReference type="OrthoDB" id="6658153at2"/>
<name>A0A2T4IHX4_9RHOO</name>
<dbReference type="InterPro" id="IPR008962">
    <property type="entry name" value="PapD-like_sf"/>
</dbReference>
<dbReference type="InterPro" id="IPR013783">
    <property type="entry name" value="Ig-like_fold"/>
</dbReference>
<evidence type="ECO:0008006" key="4">
    <source>
        <dbReference type="Google" id="ProtNLM"/>
    </source>
</evidence>
<dbReference type="EMBL" id="PZKC01000003">
    <property type="protein sequence ID" value="PTD97361.1"/>
    <property type="molecule type" value="Genomic_DNA"/>
</dbReference>
<comment type="caution">
    <text evidence="2">The sequence shown here is derived from an EMBL/GenBank/DDBJ whole genome shotgun (WGS) entry which is preliminary data.</text>
</comment>
<protein>
    <recommendedName>
        <fullName evidence="4">Pili assembly chaperone N-terminal domain-containing protein</fullName>
    </recommendedName>
</protein>
<evidence type="ECO:0000313" key="2">
    <source>
        <dbReference type="EMBL" id="PTD97361.1"/>
    </source>
</evidence>
<feature type="region of interest" description="Disordered" evidence="1">
    <location>
        <begin position="79"/>
        <end position="104"/>
    </location>
</feature>
<proteinExistence type="predicted"/>
<keyword evidence="3" id="KW-1185">Reference proteome</keyword>
<reference evidence="2 3" key="2">
    <citation type="submission" date="2018-04" db="EMBL/GenBank/DDBJ databases">
        <title>Thauera lacus sp. nov., isolated from an saline lake in Inner Mongolia, China.</title>
        <authorList>
            <person name="Liang Q.-Y."/>
        </authorList>
    </citation>
    <scope>NUCLEOTIDE SEQUENCE [LARGE SCALE GENOMIC DNA]</scope>
    <source>
        <strain evidence="2 3">D20</strain>
    </source>
</reference>
<sequence>MNTTLSARPAALPAIQLLAMMFVSFFLISGSAHAEMLVSPIRLLLTQPGETANFILRNPSNGPRTYRLEWIEQEQGRHGVGSRIQEGAAAPHPQASPHLRVTPRQITVEPNSNQTVRVSFRPDGELPPGEYRSHLLFRVVPEVSEPISRQEISGGEGSGVTLQLDMQLSISVPVVVRHQLDGTPAVRIAEITPLPASANEANARLMVLLRHTGNASSFGRVTVDLQKAENAPVERIGQLDNISIFPDVGERELTVVLRERSFPSGSMIRVAYEGSAEYRGTLWHEQIMRVR</sequence>
<evidence type="ECO:0000313" key="3">
    <source>
        <dbReference type="Proteomes" id="UP000241193"/>
    </source>
</evidence>
<organism evidence="2 3">
    <name type="scientific">Pseudothauera lacus</name>
    <dbReference type="NCBI Taxonomy" id="2136175"/>
    <lineage>
        <taxon>Bacteria</taxon>
        <taxon>Pseudomonadati</taxon>
        <taxon>Pseudomonadota</taxon>
        <taxon>Betaproteobacteria</taxon>
        <taxon>Rhodocyclales</taxon>
        <taxon>Zoogloeaceae</taxon>
        <taxon>Pseudothauera</taxon>
    </lineage>
</organism>
<dbReference type="Proteomes" id="UP000241193">
    <property type="component" value="Unassembled WGS sequence"/>
</dbReference>
<dbReference type="AlphaFoldDB" id="A0A2T4IHX4"/>
<accession>A0A2T4IHX4</accession>
<evidence type="ECO:0000256" key="1">
    <source>
        <dbReference type="SAM" id="MobiDB-lite"/>
    </source>
</evidence>